<evidence type="ECO:0000313" key="2">
    <source>
        <dbReference type="Proteomes" id="UP000192726"/>
    </source>
</evidence>
<sequence length="117" mass="12934">MTQRMRLRWHGEQVLAGTQEGAARGLRVAAEYVLGRSRVQVPIDEGTLERSGVASVDEHSLTAAVSYDTVYAVRQHEELSYRHDAGRKAKYLEDPLTESAGTVAEIIAAQVRRSLRG</sequence>
<gene>
    <name evidence="1" type="ORF">B1H19_19025</name>
</gene>
<accession>A0A1V0TT28</accession>
<dbReference type="Proteomes" id="UP000192726">
    <property type="component" value="Chromosome"/>
</dbReference>
<dbReference type="OrthoDB" id="1954318at2"/>
<evidence type="ECO:0000313" key="1">
    <source>
        <dbReference type="EMBL" id="ARF56000.1"/>
    </source>
</evidence>
<reference evidence="1 2" key="1">
    <citation type="submission" date="2017-04" db="EMBL/GenBank/DDBJ databases">
        <title>Complete Genome Sequence of Streptomyces gilvosporeus F607, a Capable Producer of Natamycin.</title>
        <authorList>
            <person name="Zong G."/>
            <person name="Zhong C."/>
            <person name="Fu J."/>
            <person name="Qin R."/>
            <person name="Cao G."/>
        </authorList>
    </citation>
    <scope>NUCLEOTIDE SEQUENCE [LARGE SCALE GENOMIC DNA]</scope>
    <source>
        <strain evidence="1 2">F607</strain>
    </source>
</reference>
<dbReference type="STRING" id="553510.B1H19_19025"/>
<protein>
    <recommendedName>
        <fullName evidence="3">HK97 gp10 family phage protein</fullName>
    </recommendedName>
</protein>
<dbReference type="KEGG" id="sgv:B1H19_19025"/>
<name>A0A1V0TT28_9ACTN</name>
<dbReference type="AlphaFoldDB" id="A0A1V0TT28"/>
<dbReference type="RefSeq" id="WP_083105855.1">
    <property type="nucleotide sequence ID" value="NZ_CP020569.1"/>
</dbReference>
<proteinExistence type="predicted"/>
<organism evidence="1 2">
    <name type="scientific">Streptomyces gilvosporeus</name>
    <dbReference type="NCBI Taxonomy" id="553510"/>
    <lineage>
        <taxon>Bacteria</taxon>
        <taxon>Bacillati</taxon>
        <taxon>Actinomycetota</taxon>
        <taxon>Actinomycetes</taxon>
        <taxon>Kitasatosporales</taxon>
        <taxon>Streptomycetaceae</taxon>
        <taxon>Streptomyces</taxon>
    </lineage>
</organism>
<keyword evidence="2" id="KW-1185">Reference proteome</keyword>
<evidence type="ECO:0008006" key="3">
    <source>
        <dbReference type="Google" id="ProtNLM"/>
    </source>
</evidence>
<dbReference type="EMBL" id="CP020569">
    <property type="protein sequence ID" value="ARF56000.1"/>
    <property type="molecule type" value="Genomic_DNA"/>
</dbReference>